<evidence type="ECO:0000256" key="1">
    <source>
        <dbReference type="SAM" id="MobiDB-lite"/>
    </source>
</evidence>
<evidence type="ECO:0000313" key="4">
    <source>
        <dbReference type="Proteomes" id="UP001168821"/>
    </source>
</evidence>
<organism evidence="3 4">
    <name type="scientific">Zophobas morio</name>
    <dbReference type="NCBI Taxonomy" id="2755281"/>
    <lineage>
        <taxon>Eukaryota</taxon>
        <taxon>Metazoa</taxon>
        <taxon>Ecdysozoa</taxon>
        <taxon>Arthropoda</taxon>
        <taxon>Hexapoda</taxon>
        <taxon>Insecta</taxon>
        <taxon>Pterygota</taxon>
        <taxon>Neoptera</taxon>
        <taxon>Endopterygota</taxon>
        <taxon>Coleoptera</taxon>
        <taxon>Polyphaga</taxon>
        <taxon>Cucujiformia</taxon>
        <taxon>Tenebrionidae</taxon>
        <taxon>Zophobas</taxon>
    </lineage>
</organism>
<dbReference type="PANTHER" id="PTHR12661">
    <property type="entry name" value="PETER PAN-RELATED"/>
    <property type="match status" value="1"/>
</dbReference>
<accession>A0AA38HIF8</accession>
<reference evidence="3" key="1">
    <citation type="journal article" date="2023" name="G3 (Bethesda)">
        <title>Whole genome assemblies of Zophobas morio and Tenebrio molitor.</title>
        <authorList>
            <person name="Kaur S."/>
            <person name="Stinson S.A."/>
            <person name="diCenzo G.C."/>
        </authorList>
    </citation>
    <scope>NUCLEOTIDE SEQUENCE</scope>
    <source>
        <strain evidence="3">QUZm001</strain>
    </source>
</reference>
<name>A0AA38HIF8_9CUCU</name>
<feature type="compositionally biased region" description="Basic and acidic residues" evidence="1">
    <location>
        <begin position="293"/>
        <end position="302"/>
    </location>
</feature>
<evidence type="ECO:0000313" key="3">
    <source>
        <dbReference type="EMBL" id="KAJ3617029.1"/>
    </source>
</evidence>
<dbReference type="InterPro" id="IPR045112">
    <property type="entry name" value="PPAN-like"/>
</dbReference>
<dbReference type="GO" id="GO:0019843">
    <property type="term" value="F:rRNA binding"/>
    <property type="evidence" value="ECO:0007669"/>
    <property type="project" value="InterPro"/>
</dbReference>
<dbReference type="InterPro" id="IPR007109">
    <property type="entry name" value="Brix"/>
</dbReference>
<dbReference type="AlphaFoldDB" id="A0AA38HIF8"/>
<dbReference type="Pfam" id="PF04427">
    <property type="entry name" value="Brix"/>
    <property type="match status" value="1"/>
</dbReference>
<protein>
    <recommendedName>
        <fullName evidence="2">Brix domain-containing protein</fullName>
    </recommendedName>
</protein>
<dbReference type="GO" id="GO:0006364">
    <property type="term" value="P:rRNA processing"/>
    <property type="evidence" value="ECO:0007669"/>
    <property type="project" value="InterPro"/>
</dbReference>
<proteinExistence type="predicted"/>
<feature type="compositionally biased region" description="Polar residues" evidence="1">
    <location>
        <begin position="307"/>
        <end position="321"/>
    </location>
</feature>
<dbReference type="GO" id="GO:0030687">
    <property type="term" value="C:preribosome, large subunit precursor"/>
    <property type="evidence" value="ECO:0007669"/>
    <property type="project" value="TreeGrafter"/>
</dbReference>
<gene>
    <name evidence="3" type="ORF">Zmor_008894</name>
</gene>
<feature type="domain" description="Brix" evidence="2">
    <location>
        <begin position="22"/>
        <end position="258"/>
    </location>
</feature>
<dbReference type="Proteomes" id="UP001168821">
    <property type="component" value="Unassembled WGS sequence"/>
</dbReference>
<dbReference type="PANTHER" id="PTHR12661:SF5">
    <property type="entry name" value="SUPPRESSOR OF SWI4 1 HOMOLOG"/>
    <property type="match status" value="1"/>
</dbReference>
<dbReference type="GO" id="GO:0000027">
    <property type="term" value="P:ribosomal large subunit assembly"/>
    <property type="evidence" value="ECO:0007669"/>
    <property type="project" value="TreeGrafter"/>
</dbReference>
<sequence>MKREKKTKKQLPKLKVNESNLPNTFVFHLNEISKNARILEKNLKYVMEPYTATRLKVKRRNNLKDFIAVSGPLNITHFLILSETMNSVNLRISRVPRGPTLTFAIKELILNNFDRSKFEHKLLTAFFQNLFPPVDVKNVRLKNLKRCVLFDYHKDGDVIYFRHYAISVKPSGINRSVKKVAVQSRVPDLSRFNDISNFIQDSGVFSDSEVEDEDAKVALPQTLHGTGNQKSEVSAVGLKEIGPRLTLHLLKIVQGVSEGDVLYHSLQHKSEEETQRIKRRLAEKKLLKAKRRREQERNVELKRKQKLASQSKDPSNNDAIV</sequence>
<comment type="caution">
    <text evidence="3">The sequence shown here is derived from an EMBL/GenBank/DDBJ whole genome shotgun (WGS) entry which is preliminary data.</text>
</comment>
<keyword evidence="4" id="KW-1185">Reference proteome</keyword>
<dbReference type="EMBL" id="JALNTZ010002506">
    <property type="protein sequence ID" value="KAJ3617029.1"/>
    <property type="molecule type" value="Genomic_DNA"/>
</dbReference>
<dbReference type="PROSITE" id="PS50833">
    <property type="entry name" value="BRIX"/>
    <property type="match status" value="1"/>
</dbReference>
<dbReference type="SMART" id="SM00879">
    <property type="entry name" value="Brix"/>
    <property type="match status" value="1"/>
</dbReference>
<evidence type="ECO:0000259" key="2">
    <source>
        <dbReference type="PROSITE" id="PS50833"/>
    </source>
</evidence>
<feature type="region of interest" description="Disordered" evidence="1">
    <location>
        <begin position="288"/>
        <end position="321"/>
    </location>
</feature>